<dbReference type="EMBL" id="VSRR010006964">
    <property type="protein sequence ID" value="MPC45937.1"/>
    <property type="molecule type" value="Genomic_DNA"/>
</dbReference>
<sequence length="103" mass="11697">MTQVSNGSEWTLKALWRILMENVRARQEGQSMQCCKEQLFDCDCGCASRTAHVSVSPITTRKRNVIRHFVALYLLVSPCRVTSTYSSRNTRTDDQNSYSGTNT</sequence>
<accession>A0A5B7FKB6</accession>
<evidence type="ECO:0000313" key="1">
    <source>
        <dbReference type="EMBL" id="MPC45937.1"/>
    </source>
</evidence>
<organism evidence="1 2">
    <name type="scientific">Portunus trituberculatus</name>
    <name type="common">Swimming crab</name>
    <name type="synonym">Neptunus trituberculatus</name>
    <dbReference type="NCBI Taxonomy" id="210409"/>
    <lineage>
        <taxon>Eukaryota</taxon>
        <taxon>Metazoa</taxon>
        <taxon>Ecdysozoa</taxon>
        <taxon>Arthropoda</taxon>
        <taxon>Crustacea</taxon>
        <taxon>Multicrustacea</taxon>
        <taxon>Malacostraca</taxon>
        <taxon>Eumalacostraca</taxon>
        <taxon>Eucarida</taxon>
        <taxon>Decapoda</taxon>
        <taxon>Pleocyemata</taxon>
        <taxon>Brachyura</taxon>
        <taxon>Eubrachyura</taxon>
        <taxon>Portunoidea</taxon>
        <taxon>Portunidae</taxon>
        <taxon>Portuninae</taxon>
        <taxon>Portunus</taxon>
    </lineage>
</organism>
<reference evidence="1 2" key="1">
    <citation type="submission" date="2019-05" db="EMBL/GenBank/DDBJ databases">
        <title>Another draft genome of Portunus trituberculatus and its Hox gene families provides insights of decapod evolution.</title>
        <authorList>
            <person name="Jeong J.-H."/>
            <person name="Song I."/>
            <person name="Kim S."/>
            <person name="Choi T."/>
            <person name="Kim D."/>
            <person name="Ryu S."/>
            <person name="Kim W."/>
        </authorList>
    </citation>
    <scope>NUCLEOTIDE SEQUENCE [LARGE SCALE GENOMIC DNA]</scope>
    <source>
        <tissue evidence="1">Muscle</tissue>
    </source>
</reference>
<gene>
    <name evidence="1" type="ORF">E2C01_039643</name>
</gene>
<keyword evidence="2" id="KW-1185">Reference proteome</keyword>
<proteinExistence type="predicted"/>
<comment type="caution">
    <text evidence="1">The sequence shown here is derived from an EMBL/GenBank/DDBJ whole genome shotgun (WGS) entry which is preliminary data.</text>
</comment>
<name>A0A5B7FKB6_PORTR</name>
<evidence type="ECO:0000313" key="2">
    <source>
        <dbReference type="Proteomes" id="UP000324222"/>
    </source>
</evidence>
<protein>
    <submittedName>
        <fullName evidence="1">Uncharacterized protein</fullName>
    </submittedName>
</protein>
<dbReference type="Proteomes" id="UP000324222">
    <property type="component" value="Unassembled WGS sequence"/>
</dbReference>
<dbReference type="AlphaFoldDB" id="A0A5B7FKB6"/>